<keyword evidence="1" id="KW-0732">Signal</keyword>
<feature type="signal peptide" evidence="1">
    <location>
        <begin position="1"/>
        <end position="29"/>
    </location>
</feature>
<protein>
    <submittedName>
        <fullName evidence="2">Uncharacterized protein</fullName>
    </submittedName>
</protein>
<accession>A0ABW2RKG8</accession>
<comment type="caution">
    <text evidence="2">The sequence shown here is derived from an EMBL/GenBank/DDBJ whole genome shotgun (WGS) entry which is preliminary data.</text>
</comment>
<sequence length="116" mass="12780">MFHRKISLIICLLLLAAISITLSSPHAEAKSASLQEAVVQTMIKHKQAVATQAIEVEKRARVNVSECTKTDPGHLEPLSSPLRVSKEATRRAGCSLRIRPTLVGKWAWKEPNDLDS</sequence>
<evidence type="ECO:0000313" key="3">
    <source>
        <dbReference type="Proteomes" id="UP001596500"/>
    </source>
</evidence>
<dbReference type="EMBL" id="JBHTBW010000025">
    <property type="protein sequence ID" value="MFC7441511.1"/>
    <property type="molecule type" value="Genomic_DNA"/>
</dbReference>
<reference evidence="3" key="1">
    <citation type="journal article" date="2019" name="Int. J. Syst. Evol. Microbiol.">
        <title>The Global Catalogue of Microorganisms (GCM) 10K type strain sequencing project: providing services to taxonomists for standard genome sequencing and annotation.</title>
        <authorList>
            <consortium name="The Broad Institute Genomics Platform"/>
            <consortium name="The Broad Institute Genome Sequencing Center for Infectious Disease"/>
            <person name="Wu L."/>
            <person name="Ma J."/>
        </authorList>
    </citation>
    <scope>NUCLEOTIDE SEQUENCE [LARGE SCALE GENOMIC DNA]</scope>
    <source>
        <strain evidence="3">CGMCC 1.12942</strain>
    </source>
</reference>
<dbReference type="Proteomes" id="UP001596500">
    <property type="component" value="Unassembled WGS sequence"/>
</dbReference>
<evidence type="ECO:0000256" key="1">
    <source>
        <dbReference type="SAM" id="SignalP"/>
    </source>
</evidence>
<organism evidence="2 3">
    <name type="scientific">Laceyella putida</name>
    <dbReference type="NCBI Taxonomy" id="110101"/>
    <lineage>
        <taxon>Bacteria</taxon>
        <taxon>Bacillati</taxon>
        <taxon>Bacillota</taxon>
        <taxon>Bacilli</taxon>
        <taxon>Bacillales</taxon>
        <taxon>Thermoactinomycetaceae</taxon>
        <taxon>Laceyella</taxon>
    </lineage>
</organism>
<evidence type="ECO:0000313" key="2">
    <source>
        <dbReference type="EMBL" id="MFC7441511.1"/>
    </source>
</evidence>
<name>A0ABW2RKG8_9BACL</name>
<feature type="chain" id="PRO_5047029752" evidence="1">
    <location>
        <begin position="30"/>
        <end position="116"/>
    </location>
</feature>
<dbReference type="RefSeq" id="WP_379864811.1">
    <property type="nucleotide sequence ID" value="NZ_JBHTBW010000025.1"/>
</dbReference>
<proteinExistence type="predicted"/>
<keyword evidence="3" id="KW-1185">Reference proteome</keyword>
<gene>
    <name evidence="2" type="ORF">ACFQNG_10140</name>
</gene>